<organism evidence="2 3">
    <name type="scientific">Acholeplasma oculi</name>
    <dbReference type="NCBI Taxonomy" id="35623"/>
    <lineage>
        <taxon>Bacteria</taxon>
        <taxon>Bacillati</taxon>
        <taxon>Mycoplasmatota</taxon>
        <taxon>Mollicutes</taxon>
        <taxon>Acholeplasmatales</taxon>
        <taxon>Acholeplasmataceae</taxon>
        <taxon>Acholeplasma</taxon>
    </lineage>
</organism>
<dbReference type="Proteomes" id="UP000032434">
    <property type="component" value="Chromosome 1"/>
</dbReference>
<reference evidence="3" key="1">
    <citation type="submission" date="2014-05" db="EMBL/GenBank/DDBJ databases">
        <authorList>
            <person name="Kube M."/>
        </authorList>
    </citation>
    <scope>NUCLEOTIDE SEQUENCE [LARGE SCALE GENOMIC DNA]</scope>
</reference>
<keyword evidence="1" id="KW-0472">Membrane</keyword>
<dbReference type="AlphaFoldDB" id="A0A061AB39"/>
<feature type="transmembrane region" description="Helical" evidence="1">
    <location>
        <begin position="29"/>
        <end position="50"/>
    </location>
</feature>
<keyword evidence="1" id="KW-0812">Transmembrane</keyword>
<dbReference type="PATRIC" id="fig|35623.3.peg.547"/>
<proteinExistence type="predicted"/>
<keyword evidence="3" id="KW-1185">Reference proteome</keyword>
<keyword evidence="1" id="KW-1133">Transmembrane helix</keyword>
<evidence type="ECO:0000313" key="2">
    <source>
        <dbReference type="EMBL" id="CDR30619.1"/>
    </source>
</evidence>
<evidence type="ECO:0000313" key="3">
    <source>
        <dbReference type="Proteomes" id="UP000032434"/>
    </source>
</evidence>
<dbReference type="EMBL" id="LK028559">
    <property type="protein sequence ID" value="CDR30619.1"/>
    <property type="molecule type" value="Genomic_DNA"/>
</dbReference>
<feature type="transmembrane region" description="Helical" evidence="1">
    <location>
        <begin position="62"/>
        <end position="83"/>
    </location>
</feature>
<gene>
    <name evidence="2" type="ORF">Aocu_05460</name>
</gene>
<feature type="transmembrane region" description="Helical" evidence="1">
    <location>
        <begin position="165"/>
        <end position="186"/>
    </location>
</feature>
<feature type="transmembrane region" description="Helical" evidence="1">
    <location>
        <begin position="7"/>
        <end position="23"/>
    </location>
</feature>
<dbReference type="STRING" id="35623.Aocu_05460"/>
<feature type="transmembrane region" description="Helical" evidence="1">
    <location>
        <begin position="133"/>
        <end position="153"/>
    </location>
</feature>
<accession>A0A061AB39</accession>
<dbReference type="InParanoid" id="A0A061AB39"/>
<dbReference type="RefSeq" id="WP_045749145.1">
    <property type="nucleotide sequence ID" value="NZ_FUZK01000003.1"/>
</dbReference>
<name>A0A061AB39_9MOLU</name>
<protein>
    <submittedName>
        <fullName evidence="2">Uncharacterized protein</fullName>
    </submittedName>
</protein>
<sequence>MKIDKGFYLTILPLLTGLLVYMFSTKDIYALITFLVLECIFFIHMFMVYRKDKSNNLVSHKNVIFNIEILIIGTLSFIGLYLLKTYAVTEFSITNFFFIALVILHAIPFGFMIGVGIKLLHKNTYSFTRSKKIFYMILIILSLIGQTISFLLAPTFQSFHTEVTFHYYLLSAIMVGLPVSIILGVLKLIPLLKEKR</sequence>
<feature type="transmembrane region" description="Helical" evidence="1">
    <location>
        <begin position="95"/>
        <end position="121"/>
    </location>
</feature>
<evidence type="ECO:0000256" key="1">
    <source>
        <dbReference type="SAM" id="Phobius"/>
    </source>
</evidence>
<dbReference type="KEGG" id="aoc:Aocu_05460"/>
<dbReference type="HOGENOM" id="CLU_1387653_0_0_14"/>